<protein>
    <submittedName>
        <fullName evidence="2">Alpha/beta hydrolase family protein</fullName>
    </submittedName>
</protein>
<evidence type="ECO:0000259" key="1">
    <source>
        <dbReference type="Pfam" id="PF00561"/>
    </source>
</evidence>
<dbReference type="SUPFAM" id="SSF53474">
    <property type="entry name" value="alpha/beta-Hydrolases"/>
    <property type="match status" value="1"/>
</dbReference>
<dbReference type="RefSeq" id="WP_004765947.1">
    <property type="nucleotide sequence ID" value="NZ_AHMY02000050.1"/>
</dbReference>
<dbReference type="Pfam" id="PF00561">
    <property type="entry name" value="Abhydrolase_1"/>
    <property type="match status" value="1"/>
</dbReference>
<dbReference type="EMBL" id="AHMY02000050">
    <property type="protein sequence ID" value="EKO15133.1"/>
    <property type="molecule type" value="Genomic_DNA"/>
</dbReference>
<evidence type="ECO:0000313" key="2">
    <source>
        <dbReference type="EMBL" id="EKO15133.1"/>
    </source>
</evidence>
<dbReference type="AlphaFoldDB" id="A0A0E2B1K6"/>
<dbReference type="InterPro" id="IPR000073">
    <property type="entry name" value="AB_hydrolase_1"/>
</dbReference>
<evidence type="ECO:0000313" key="3">
    <source>
        <dbReference type="Proteomes" id="UP000006253"/>
    </source>
</evidence>
<gene>
    <name evidence="2" type="ORF">LEP1GSC081_4467</name>
</gene>
<dbReference type="InterPro" id="IPR050266">
    <property type="entry name" value="AB_hydrolase_sf"/>
</dbReference>
<dbReference type="GO" id="GO:0016020">
    <property type="term" value="C:membrane"/>
    <property type="evidence" value="ECO:0007669"/>
    <property type="project" value="TreeGrafter"/>
</dbReference>
<dbReference type="PANTHER" id="PTHR43798">
    <property type="entry name" value="MONOACYLGLYCEROL LIPASE"/>
    <property type="match status" value="1"/>
</dbReference>
<accession>A0A0E2B1K6</accession>
<organism evidence="2 3">
    <name type="scientific">Leptospira kirschneri str. H1</name>
    <dbReference type="NCBI Taxonomy" id="1049966"/>
    <lineage>
        <taxon>Bacteria</taxon>
        <taxon>Pseudomonadati</taxon>
        <taxon>Spirochaetota</taxon>
        <taxon>Spirochaetia</taxon>
        <taxon>Leptospirales</taxon>
        <taxon>Leptospiraceae</taxon>
        <taxon>Leptospira</taxon>
    </lineage>
</organism>
<reference evidence="2 3" key="1">
    <citation type="submission" date="2012-10" db="EMBL/GenBank/DDBJ databases">
        <authorList>
            <person name="Harkins D.M."/>
            <person name="Durkin A.S."/>
            <person name="Brinkac L.M."/>
            <person name="Selengut J.D."/>
            <person name="Sanka R."/>
            <person name="DePew J."/>
            <person name="Purushe J."/>
            <person name="Peacock S.J."/>
            <person name="Thaipadungpanit J."/>
            <person name="Wuthiekanun V.W."/>
            <person name="Day N.P."/>
            <person name="Vinetz J.M."/>
            <person name="Sutton G.G."/>
            <person name="Nelson W.C."/>
            <person name="Fouts D.E."/>
        </authorList>
    </citation>
    <scope>NUCLEOTIDE SEQUENCE [LARGE SCALE GENOMIC DNA]</scope>
    <source>
        <strain evidence="2 3">H1</strain>
    </source>
</reference>
<dbReference type="InterPro" id="IPR029058">
    <property type="entry name" value="AB_hydrolase_fold"/>
</dbReference>
<keyword evidence="2" id="KW-0378">Hydrolase</keyword>
<feature type="domain" description="AB hydrolase-1" evidence="1">
    <location>
        <begin position="76"/>
        <end position="215"/>
    </location>
</feature>
<dbReference type="PANTHER" id="PTHR43798:SF33">
    <property type="entry name" value="HYDROLASE, PUTATIVE (AFU_ORTHOLOGUE AFUA_2G14860)-RELATED"/>
    <property type="match status" value="1"/>
</dbReference>
<dbReference type="Gene3D" id="3.40.50.1820">
    <property type="entry name" value="alpha/beta hydrolase"/>
    <property type="match status" value="1"/>
</dbReference>
<dbReference type="Proteomes" id="UP000006253">
    <property type="component" value="Unassembled WGS sequence"/>
</dbReference>
<dbReference type="GO" id="GO:0016787">
    <property type="term" value="F:hydrolase activity"/>
    <property type="evidence" value="ECO:0007669"/>
    <property type="project" value="UniProtKB-KW"/>
</dbReference>
<name>A0A0E2B1K6_9LEPT</name>
<sequence>MSYKGSGCTFRICFLFLLFLFLENSCNIPEDLKKKPKESLILFKNSGINYKEFNFNVEGKQIYGVAAGCNLKNQNILIFIHGSPGGWQNYSWYLENKTLNKKFCIFAMDRPGFGNSDPNETIPDIEKQASILGKTIQSFLDQIPLDENIKIVLVGHSYGGPIAARISIIFSYKIDTLVLLAAPLSSKEEEIRWYNQIANWVWVKNLLPTSLKNSNDEMIPLKSQLESLEKFWQLIPCKIILIHGKEDSLVPFHNLEFFKSIFSSSRLTTIELEKEDHFIPWTQKILLEKIFLESIK</sequence>
<comment type="caution">
    <text evidence="2">The sequence shown here is derived from an EMBL/GenBank/DDBJ whole genome shotgun (WGS) entry which is preliminary data.</text>
</comment>
<dbReference type="PRINTS" id="PR00111">
    <property type="entry name" value="ABHYDROLASE"/>
</dbReference>
<proteinExistence type="predicted"/>